<gene>
    <name evidence="1" type="ORF">N47_E40680</name>
</gene>
<evidence type="ECO:0000313" key="1">
    <source>
        <dbReference type="EMBL" id="CBX30556.1"/>
    </source>
</evidence>
<dbReference type="AlphaFoldDB" id="E1YKC3"/>
<dbReference type="SUPFAM" id="SSF54786">
    <property type="entry name" value="YcfA/nrd intein domain"/>
    <property type="match status" value="1"/>
</dbReference>
<proteinExistence type="predicted"/>
<organism evidence="1">
    <name type="scientific">uncultured Desulfobacterium sp</name>
    <dbReference type="NCBI Taxonomy" id="201089"/>
    <lineage>
        <taxon>Bacteria</taxon>
        <taxon>Pseudomonadati</taxon>
        <taxon>Thermodesulfobacteriota</taxon>
        <taxon>Desulfobacteria</taxon>
        <taxon>Desulfobacterales</taxon>
        <taxon>Desulfobacteriaceae</taxon>
        <taxon>Desulfobacterium</taxon>
        <taxon>environmental samples</taxon>
    </lineage>
</organism>
<dbReference type="EMBL" id="FR695877">
    <property type="protein sequence ID" value="CBX30556.1"/>
    <property type="molecule type" value="Genomic_DNA"/>
</dbReference>
<protein>
    <recommendedName>
        <fullName evidence="2">YcfA family protein</fullName>
    </recommendedName>
</protein>
<reference evidence="1" key="1">
    <citation type="journal article" date="2011" name="Environ. Microbiol.">
        <title>Genomic insights into the metabolic potential of the polycyclic aromatic hydrocarbon degrading sulfate-reducing Deltaproteobacterium N47.</title>
        <authorList>
            <person name="Bergmann F."/>
            <person name="Selesi D."/>
            <person name="Weinmaier T."/>
            <person name="Tischler P."/>
            <person name="Rattei T."/>
            <person name="Meckenstock R.U."/>
        </authorList>
    </citation>
    <scope>NUCLEOTIDE SEQUENCE</scope>
</reference>
<name>E1YKC3_9BACT</name>
<sequence>MSRWQPCKRREFIRRLRKLDFDGPYSGTRHQFMVFEGYRLTIPSNTEYSVHQLRMMLNEVEGILGRAITSDEWNKLG</sequence>
<evidence type="ECO:0008006" key="2">
    <source>
        <dbReference type="Google" id="ProtNLM"/>
    </source>
</evidence>
<accession>E1YKC3</accession>